<dbReference type="InterPro" id="IPR052159">
    <property type="entry name" value="Competence_DNA_uptake"/>
</dbReference>
<accession>A0A552IFM8</accession>
<dbReference type="PANTHER" id="PTHR30619">
    <property type="entry name" value="DNA INTERNALIZATION/COMPETENCE PROTEIN COMEC/REC2"/>
    <property type="match status" value="1"/>
</dbReference>
<protein>
    <recommendedName>
        <fullName evidence="3">MBL fold metallo-hydrolase</fullName>
    </recommendedName>
</protein>
<sequence>MAWQLEIHHIDVGQGDATLIVVREVAPFLEDAAPIIRSVLIDGGKLNKGADVHQYLNTTVNLNNLDIMIATHYDEDHYNGLRYLLNHASLLYNNTIIFDQGEPGSITVKRERSQTFRTTDISGRDDDYIRYLAAIRSQGNRQRITADVKSSRNFVSTAEQQAGWRNPHWLVNQEVLWHGFAGEVPAGAPIMTCIAANQYIRGAGAANRVQSGQSVDPKNEKSLAFLVQFNNFKYYLGGDIETTQEDHIMTNLNPNDNDAGRILAMKASHHGSDRSTSASFVNCLRPSAAFISCGYNNSFDHPRQEVLNNLEDCVDLQHYYLTEDRDDTAFNARVGAVGGPAPNIAAAYTPKAFVAGSWGPPDDAAPNKQGGNIVLTVTEDQSNRLPNGVLLLGQSRFTVTGYSADSVAAGPFNNAHT</sequence>
<proteinExistence type="predicted"/>
<name>A0A552IFM8_9CHRO</name>
<dbReference type="Gene3D" id="3.60.15.10">
    <property type="entry name" value="Ribonuclease Z/Hydroxyacylglutathione hydrolase-like"/>
    <property type="match status" value="1"/>
</dbReference>
<evidence type="ECO:0000313" key="2">
    <source>
        <dbReference type="Proteomes" id="UP000319191"/>
    </source>
</evidence>
<organism evidence="1 2">
    <name type="scientific">Microcystis novacekii Mn_MB_F_20050700_S1D</name>
    <dbReference type="NCBI Taxonomy" id="2486266"/>
    <lineage>
        <taxon>Bacteria</taxon>
        <taxon>Bacillati</taxon>
        <taxon>Cyanobacteriota</taxon>
        <taxon>Cyanophyceae</taxon>
        <taxon>Oscillatoriophycideae</taxon>
        <taxon>Chroococcales</taxon>
        <taxon>Microcystaceae</taxon>
        <taxon>Microcystis</taxon>
    </lineage>
</organism>
<dbReference type="SUPFAM" id="SSF56281">
    <property type="entry name" value="Metallo-hydrolase/oxidoreductase"/>
    <property type="match status" value="1"/>
</dbReference>
<dbReference type="EMBL" id="SFAV01000313">
    <property type="protein sequence ID" value="TRU82275.1"/>
    <property type="molecule type" value="Genomic_DNA"/>
</dbReference>
<dbReference type="AlphaFoldDB" id="A0A552IFM8"/>
<comment type="caution">
    <text evidence="1">The sequence shown here is derived from an EMBL/GenBank/DDBJ whole genome shotgun (WGS) entry which is preliminary data.</text>
</comment>
<evidence type="ECO:0000313" key="1">
    <source>
        <dbReference type="EMBL" id="TRU82275.1"/>
    </source>
</evidence>
<dbReference type="InterPro" id="IPR036866">
    <property type="entry name" value="RibonucZ/Hydroxyglut_hydro"/>
</dbReference>
<gene>
    <name evidence="1" type="ORF">EWV54_22090</name>
</gene>
<evidence type="ECO:0008006" key="3">
    <source>
        <dbReference type="Google" id="ProtNLM"/>
    </source>
</evidence>
<dbReference type="Proteomes" id="UP000319191">
    <property type="component" value="Unassembled WGS sequence"/>
</dbReference>
<reference evidence="1 2" key="1">
    <citation type="submission" date="2019-01" db="EMBL/GenBank/DDBJ databases">
        <title>Coherence of Microcystis species and biogeography revealed through population genomics.</title>
        <authorList>
            <person name="Perez-Carrascal O.M."/>
            <person name="Terrat Y."/>
            <person name="Giani A."/>
            <person name="Fortin N."/>
            <person name="Tromas N."/>
            <person name="Shapiro B.J."/>
        </authorList>
    </citation>
    <scope>NUCLEOTIDE SEQUENCE [LARGE SCALE GENOMIC DNA]</scope>
    <source>
        <strain evidence="1">Mn_MB_F_20050700_S1D</strain>
    </source>
</reference>
<dbReference type="PANTHER" id="PTHR30619:SF1">
    <property type="entry name" value="RECOMBINATION PROTEIN 2"/>
    <property type="match status" value="1"/>
</dbReference>